<sequence length="183" mass="20436">MAMDRETIQDIAIKTLISNNAASMHDIAMAAGIGRTTLHRYYASREELLRSLIASCFDEIEQIVAISHMGQVPALESLENLVLALVPIGHRFHFLIGAWPFDNSDEDFKAREVRLLGQFEALVQRGQGEGAFRNDLPTRWIIDTITAMLFMAWESISEGYTAPRDASRFVLSTLRQGIGGRPS</sequence>
<feature type="domain" description="HTH tetR-type" evidence="5">
    <location>
        <begin position="2"/>
        <end position="60"/>
    </location>
</feature>
<evidence type="ECO:0000313" key="6">
    <source>
        <dbReference type="EMBL" id="GCE09694.1"/>
    </source>
</evidence>
<name>A0A401ZSC7_9CHLR</name>
<dbReference type="GO" id="GO:0000976">
    <property type="term" value="F:transcription cis-regulatory region binding"/>
    <property type="evidence" value="ECO:0007669"/>
    <property type="project" value="TreeGrafter"/>
</dbReference>
<keyword evidence="7" id="KW-1185">Reference proteome</keyword>
<accession>A0A401ZSC7</accession>
<dbReference type="AlphaFoldDB" id="A0A401ZSC7"/>
<dbReference type="Proteomes" id="UP000287224">
    <property type="component" value="Unassembled WGS sequence"/>
</dbReference>
<dbReference type="OrthoDB" id="9795011at2"/>
<dbReference type="EMBL" id="BIFQ01000002">
    <property type="protein sequence ID" value="GCE09694.1"/>
    <property type="molecule type" value="Genomic_DNA"/>
</dbReference>
<evidence type="ECO:0000256" key="3">
    <source>
        <dbReference type="ARBA" id="ARBA00023163"/>
    </source>
</evidence>
<gene>
    <name evidence="6" type="ORF">KDAU_70230</name>
</gene>
<reference evidence="7" key="1">
    <citation type="submission" date="2018-12" db="EMBL/GenBank/DDBJ databases">
        <title>Tengunoibacter tsumagoiensis gen. nov., sp. nov., Dictyobacter kobayashii sp. nov., D. alpinus sp. nov., and D. joshuensis sp. nov. and description of Dictyobacteraceae fam. nov. within the order Ktedonobacterales isolated from Tengu-no-mugimeshi.</title>
        <authorList>
            <person name="Wang C.M."/>
            <person name="Zheng Y."/>
            <person name="Sakai Y."/>
            <person name="Toyoda A."/>
            <person name="Minakuchi Y."/>
            <person name="Abe K."/>
            <person name="Yokota A."/>
            <person name="Yabe S."/>
        </authorList>
    </citation>
    <scope>NUCLEOTIDE SEQUENCE [LARGE SCALE GENOMIC DNA]</scope>
    <source>
        <strain evidence="7">S-27</strain>
    </source>
</reference>
<keyword evidence="1" id="KW-0805">Transcription regulation</keyword>
<evidence type="ECO:0000259" key="5">
    <source>
        <dbReference type="PROSITE" id="PS50977"/>
    </source>
</evidence>
<organism evidence="6 7">
    <name type="scientific">Dictyobacter aurantiacus</name>
    <dbReference type="NCBI Taxonomy" id="1936993"/>
    <lineage>
        <taxon>Bacteria</taxon>
        <taxon>Bacillati</taxon>
        <taxon>Chloroflexota</taxon>
        <taxon>Ktedonobacteria</taxon>
        <taxon>Ktedonobacterales</taxon>
        <taxon>Dictyobacteraceae</taxon>
        <taxon>Dictyobacter</taxon>
    </lineage>
</organism>
<dbReference type="SUPFAM" id="SSF46689">
    <property type="entry name" value="Homeodomain-like"/>
    <property type="match status" value="1"/>
</dbReference>
<evidence type="ECO:0000256" key="1">
    <source>
        <dbReference type="ARBA" id="ARBA00023015"/>
    </source>
</evidence>
<keyword evidence="3" id="KW-0804">Transcription</keyword>
<dbReference type="SUPFAM" id="SSF48498">
    <property type="entry name" value="Tetracyclin repressor-like, C-terminal domain"/>
    <property type="match status" value="1"/>
</dbReference>
<comment type="caution">
    <text evidence="6">The sequence shown here is derived from an EMBL/GenBank/DDBJ whole genome shotgun (WGS) entry which is preliminary data.</text>
</comment>
<dbReference type="Gene3D" id="1.10.357.10">
    <property type="entry name" value="Tetracycline Repressor, domain 2"/>
    <property type="match status" value="1"/>
</dbReference>
<protein>
    <recommendedName>
        <fullName evidence="5">HTH tetR-type domain-containing protein</fullName>
    </recommendedName>
</protein>
<dbReference type="PANTHER" id="PTHR30055">
    <property type="entry name" value="HTH-TYPE TRANSCRIPTIONAL REGULATOR RUTR"/>
    <property type="match status" value="1"/>
</dbReference>
<proteinExistence type="predicted"/>
<dbReference type="RefSeq" id="WP_126602358.1">
    <property type="nucleotide sequence ID" value="NZ_BIFQ01000002.1"/>
</dbReference>
<dbReference type="InterPro" id="IPR001647">
    <property type="entry name" value="HTH_TetR"/>
</dbReference>
<dbReference type="GO" id="GO:0003700">
    <property type="term" value="F:DNA-binding transcription factor activity"/>
    <property type="evidence" value="ECO:0007669"/>
    <property type="project" value="TreeGrafter"/>
</dbReference>
<dbReference type="InterPro" id="IPR050109">
    <property type="entry name" value="HTH-type_TetR-like_transc_reg"/>
</dbReference>
<dbReference type="PANTHER" id="PTHR30055:SF234">
    <property type="entry name" value="HTH-TYPE TRANSCRIPTIONAL REGULATOR BETI"/>
    <property type="match status" value="1"/>
</dbReference>
<evidence type="ECO:0000256" key="4">
    <source>
        <dbReference type="PROSITE-ProRule" id="PRU00335"/>
    </source>
</evidence>
<dbReference type="Pfam" id="PF00440">
    <property type="entry name" value="TetR_N"/>
    <property type="match status" value="1"/>
</dbReference>
<evidence type="ECO:0000313" key="7">
    <source>
        <dbReference type="Proteomes" id="UP000287224"/>
    </source>
</evidence>
<dbReference type="InterPro" id="IPR036271">
    <property type="entry name" value="Tet_transcr_reg_TetR-rel_C_sf"/>
</dbReference>
<keyword evidence="2 4" id="KW-0238">DNA-binding</keyword>
<dbReference type="PROSITE" id="PS50977">
    <property type="entry name" value="HTH_TETR_2"/>
    <property type="match status" value="1"/>
</dbReference>
<feature type="DNA-binding region" description="H-T-H motif" evidence="4">
    <location>
        <begin position="23"/>
        <end position="42"/>
    </location>
</feature>
<evidence type="ECO:0000256" key="2">
    <source>
        <dbReference type="ARBA" id="ARBA00023125"/>
    </source>
</evidence>
<dbReference type="InterPro" id="IPR009057">
    <property type="entry name" value="Homeodomain-like_sf"/>
</dbReference>